<dbReference type="AlphaFoldDB" id="A0A0D7DY64"/>
<organism evidence="2 3">
    <name type="scientific">Stutzerimonas stutzeri</name>
    <name type="common">Pseudomonas stutzeri</name>
    <dbReference type="NCBI Taxonomy" id="316"/>
    <lineage>
        <taxon>Bacteria</taxon>
        <taxon>Pseudomonadati</taxon>
        <taxon>Pseudomonadota</taxon>
        <taxon>Gammaproteobacteria</taxon>
        <taxon>Pseudomonadales</taxon>
        <taxon>Pseudomonadaceae</taxon>
        <taxon>Stutzerimonas</taxon>
    </lineage>
</organism>
<comment type="caution">
    <text evidence="2">The sequence shown here is derived from an EMBL/GenBank/DDBJ whole genome shotgun (WGS) entry which is preliminary data.</text>
</comment>
<name>A0A0D7DY64_STUST</name>
<accession>A0A0D7DY64</accession>
<sequence length="566" mass="63908">MHRITKTHLDSFVKSHGFEQLDESKQFELFVNYSVLAARLVNTYELDDVTSSEADDGIDGVAIIIDEELVISSEDAEACFKTGRKNHDVEVVFIQAKTSEGFDLGDFLKFKEAILRFSTAGTYESNDAVQNNAREIFEVILSNVPKLRGGKPNITARFVTTGTYKKPEALENAKIDFIDQLSDIGYFGNVDIDFLGREEITRLWVSTYETVSSELEMFSNAALPKIHGIDEAYLAVVKAKDLVDNLLLNEDGNLRAHVFQENVRAFLGIDNPVNGSIAKTLEEVNQSTRFPVLNNGITIVSPDVRVQGSILHLENFQIVNGCQTSNVLFECRDSLNDSVMVNLKVVETSNEDVFADLVRATNSQSKVDETQFLSLRPVVKRVEEYFNTFEGQDGRLYFERRDRQYVGRDIPAVRTFNVNVAAKAVASMFFERPDLAYRYPKQMYDQLGDQIFSDDTKESIFYAACLSLYRLHLLVASADIPQNMRKYKWHILVLIRAIVAGKEVPKINSKKMESYTGKIISSFSKHGSSVLDPFNKAIGIIQSFENLTDDRLKRQAVMEEMLSKVS</sequence>
<feature type="domain" description="Abortive phage infection protein C-terminal" evidence="1">
    <location>
        <begin position="259"/>
        <end position="501"/>
    </location>
</feature>
<dbReference type="RefSeq" id="WP_042925880.1">
    <property type="nucleotide sequence ID" value="NZ_JBITTV010000015.1"/>
</dbReference>
<dbReference type="InterPro" id="IPR018891">
    <property type="entry name" value="AIPR_C"/>
</dbReference>
<dbReference type="PATRIC" id="fig|316.110.peg.2881"/>
<dbReference type="EMBL" id="JXXD01000269">
    <property type="protein sequence ID" value="KIZ33181.1"/>
    <property type="molecule type" value="Genomic_DNA"/>
</dbReference>
<dbReference type="Pfam" id="PF10592">
    <property type="entry name" value="AIPR"/>
    <property type="match status" value="1"/>
</dbReference>
<gene>
    <name evidence="2" type="ORF">LO50_21705</name>
</gene>
<evidence type="ECO:0000313" key="3">
    <source>
        <dbReference type="Proteomes" id="UP000032439"/>
    </source>
</evidence>
<protein>
    <submittedName>
        <fullName evidence="2">AIPR family protein</fullName>
    </submittedName>
</protein>
<dbReference type="Proteomes" id="UP000032439">
    <property type="component" value="Unassembled WGS sequence"/>
</dbReference>
<proteinExistence type="predicted"/>
<evidence type="ECO:0000259" key="1">
    <source>
        <dbReference type="Pfam" id="PF10592"/>
    </source>
</evidence>
<reference evidence="2 3" key="1">
    <citation type="submission" date="2014-11" db="EMBL/GenBank/DDBJ databases">
        <title>Genomics and ecophysiology of heterotrophic nitrogen fixing bacteria isolated from estuarine surface water.</title>
        <authorList>
            <person name="Bentzon-Tilia M."/>
            <person name="Severin I."/>
            <person name="Hansen L.H."/>
            <person name="Riemann L."/>
        </authorList>
    </citation>
    <scope>NUCLEOTIDE SEQUENCE [LARGE SCALE GENOMIC DNA]</scope>
    <source>
        <strain evidence="2 3">BAL361</strain>
    </source>
</reference>
<evidence type="ECO:0000313" key="2">
    <source>
        <dbReference type="EMBL" id="KIZ33181.1"/>
    </source>
</evidence>